<organism evidence="4">
    <name type="scientific">Oryza barthii</name>
    <dbReference type="NCBI Taxonomy" id="65489"/>
    <lineage>
        <taxon>Eukaryota</taxon>
        <taxon>Viridiplantae</taxon>
        <taxon>Streptophyta</taxon>
        <taxon>Embryophyta</taxon>
        <taxon>Tracheophyta</taxon>
        <taxon>Spermatophyta</taxon>
        <taxon>Magnoliopsida</taxon>
        <taxon>Liliopsida</taxon>
        <taxon>Poales</taxon>
        <taxon>Poaceae</taxon>
        <taxon>BOP clade</taxon>
        <taxon>Oryzoideae</taxon>
        <taxon>Oryzeae</taxon>
        <taxon>Oryzinae</taxon>
        <taxon>Oryza</taxon>
    </lineage>
</organism>
<feature type="region of interest" description="Disordered" evidence="2">
    <location>
        <begin position="134"/>
        <end position="190"/>
    </location>
</feature>
<evidence type="ECO:0000256" key="1">
    <source>
        <dbReference type="PROSITE-ProRule" id="PRU00047"/>
    </source>
</evidence>
<feature type="compositionally biased region" description="Low complexity" evidence="2">
    <location>
        <begin position="19"/>
        <end position="33"/>
    </location>
</feature>
<keyword evidence="1" id="KW-0479">Metal-binding</keyword>
<feature type="compositionally biased region" description="Low complexity" evidence="2">
    <location>
        <begin position="303"/>
        <end position="313"/>
    </location>
</feature>
<accession>A0A0D3G0H8</accession>
<feature type="region of interest" description="Disordered" evidence="2">
    <location>
        <begin position="97"/>
        <end position="117"/>
    </location>
</feature>
<reference evidence="4" key="1">
    <citation type="journal article" date="2009" name="Rice">
        <title>De Novo Next Generation Sequencing of Plant Genomes.</title>
        <authorList>
            <person name="Rounsley S."/>
            <person name="Marri P.R."/>
            <person name="Yu Y."/>
            <person name="He R."/>
            <person name="Sisneros N."/>
            <person name="Goicoechea J.L."/>
            <person name="Lee S.J."/>
            <person name="Angelova A."/>
            <person name="Kudrna D."/>
            <person name="Luo M."/>
            <person name="Affourtit J."/>
            <person name="Desany B."/>
            <person name="Knight J."/>
            <person name="Niazi F."/>
            <person name="Egholm M."/>
            <person name="Wing R.A."/>
        </authorList>
    </citation>
    <scope>NUCLEOTIDE SEQUENCE [LARGE SCALE GENOMIC DNA]</scope>
    <source>
        <strain evidence="4">cv. IRGC 105608</strain>
    </source>
</reference>
<feature type="domain" description="CCHC-type" evidence="3">
    <location>
        <begin position="211"/>
        <end position="226"/>
    </location>
</feature>
<dbReference type="GO" id="GO:0003676">
    <property type="term" value="F:nucleic acid binding"/>
    <property type="evidence" value="ECO:0007669"/>
    <property type="project" value="InterPro"/>
</dbReference>
<reference evidence="4" key="2">
    <citation type="submission" date="2015-03" db="UniProtKB">
        <authorList>
            <consortium name="EnsemblPlants"/>
        </authorList>
    </citation>
    <scope>IDENTIFICATION</scope>
</reference>
<feature type="domain" description="CCHC-type" evidence="3">
    <location>
        <begin position="192"/>
        <end position="206"/>
    </location>
</feature>
<dbReference type="PROSITE" id="PS50158">
    <property type="entry name" value="ZF_CCHC"/>
    <property type="match status" value="2"/>
</dbReference>
<keyword evidence="1" id="KW-0863">Zinc-finger</keyword>
<evidence type="ECO:0000313" key="4">
    <source>
        <dbReference type="EnsemblPlants" id="OBART04G26160.1"/>
    </source>
</evidence>
<dbReference type="InterPro" id="IPR001878">
    <property type="entry name" value="Znf_CCHC"/>
</dbReference>
<feature type="compositionally biased region" description="Pro residues" evidence="2">
    <location>
        <begin position="278"/>
        <end position="302"/>
    </location>
</feature>
<dbReference type="SUPFAM" id="SSF57756">
    <property type="entry name" value="Retrovirus zinc finger-like domains"/>
    <property type="match status" value="1"/>
</dbReference>
<evidence type="ECO:0000256" key="2">
    <source>
        <dbReference type="SAM" id="MobiDB-lite"/>
    </source>
</evidence>
<feature type="region of interest" description="Disordered" evidence="2">
    <location>
        <begin position="401"/>
        <end position="449"/>
    </location>
</feature>
<proteinExistence type="predicted"/>
<protein>
    <recommendedName>
        <fullName evidence="3">CCHC-type domain-containing protein</fullName>
    </recommendedName>
</protein>
<dbReference type="EnsemblPlants" id="OBART04G26160.1">
    <property type="protein sequence ID" value="OBART04G26160.1"/>
    <property type="gene ID" value="OBART04G26160"/>
</dbReference>
<evidence type="ECO:0000259" key="3">
    <source>
        <dbReference type="PROSITE" id="PS50158"/>
    </source>
</evidence>
<feature type="compositionally biased region" description="Pro residues" evidence="2">
    <location>
        <begin position="144"/>
        <end position="154"/>
    </location>
</feature>
<dbReference type="Proteomes" id="UP000026960">
    <property type="component" value="Chromosome 4"/>
</dbReference>
<dbReference type="Gene3D" id="4.10.60.10">
    <property type="entry name" value="Zinc finger, CCHC-type"/>
    <property type="match status" value="1"/>
</dbReference>
<dbReference type="eggNOG" id="ENOG502R3GZ">
    <property type="taxonomic scope" value="Eukaryota"/>
</dbReference>
<dbReference type="SMART" id="SM00343">
    <property type="entry name" value="ZnF_C2HC"/>
    <property type="match status" value="2"/>
</dbReference>
<keyword evidence="1" id="KW-0862">Zinc</keyword>
<name>A0A0D3G0H8_9ORYZ</name>
<dbReference type="GO" id="GO:0008270">
    <property type="term" value="F:zinc ion binding"/>
    <property type="evidence" value="ECO:0007669"/>
    <property type="project" value="UniProtKB-KW"/>
</dbReference>
<evidence type="ECO:0000313" key="5">
    <source>
        <dbReference type="Proteomes" id="UP000026960"/>
    </source>
</evidence>
<dbReference type="Pfam" id="PF00098">
    <property type="entry name" value="zf-CCHC"/>
    <property type="match status" value="1"/>
</dbReference>
<feature type="region of interest" description="Disordered" evidence="2">
    <location>
        <begin position="1"/>
        <end position="51"/>
    </location>
</feature>
<dbReference type="HOGENOM" id="CLU_481808_0_0_1"/>
<dbReference type="AlphaFoldDB" id="A0A0D3G0H8"/>
<dbReference type="PaxDb" id="65489-OBART04G26160.1"/>
<keyword evidence="5" id="KW-1185">Reference proteome</keyword>
<feature type="region of interest" description="Disordered" evidence="2">
    <location>
        <begin position="208"/>
        <end position="333"/>
    </location>
</feature>
<dbReference type="Gramene" id="OBART04G26160.1">
    <property type="protein sequence ID" value="OBART04G26160.1"/>
    <property type="gene ID" value="OBART04G26160"/>
</dbReference>
<sequence length="566" mass="59703">MDFRAAVLSGLSGGRSLRDSSVSSEESVDSGSSQRAPRAAEDRLPAAGARAGAWADSVRLAAVAAAAAQPPAQSLGAVAGGEGQRLRSVVVRPPAVAAEPSCPASRPASQPAEQGRGKGILSVVVAPPSAKFRNLERGQSSRNPVPPPQPPSAPARPDTDPLGWQVVRRKKSKNKSASPPRRPVPKDLNGVCFNCLERGHVRAECRAPPSCFGCGQPGHRLEDCSQRRLRPRPRGGRSPPAGPSRQHDEDRPRPQPHRRSPASHSPPAQRCRVVLPRGSPPTPPGARGPTPPRSPSTDPPAPYSSSGASSPGSPGSPSPPCSPRDGCASLSPARTNRLTEYDCIPPGDPELRVSREICILPFSDAMRSREALLQKVVVAVVVAVVPPSVSDVHEELSAGLSLAPDSFSGPPRRHFFNTARGRRDGSPPPQPPGQQPSGSRRAVPSGQDGGSGEVIAVALCGHVRRVPTALWLLPGQVRLVIQSGAGWPNSARRRGTQPWRVAGGRLPVRGAIGGTIRQSAKVEKYCFLQSAAFAGGSPEEDKFPLGKLWSSLRKLWSLRQDHAWAR</sequence>
<dbReference type="InterPro" id="IPR036875">
    <property type="entry name" value="Znf_CCHC_sf"/>
</dbReference>